<evidence type="ECO:0000256" key="1">
    <source>
        <dbReference type="SAM" id="MobiDB-lite"/>
    </source>
</evidence>
<evidence type="ECO:0000313" key="2">
    <source>
        <dbReference type="EMBL" id="CEK64588.1"/>
    </source>
</evidence>
<reference evidence="2" key="1">
    <citation type="submission" date="2014-12" db="EMBL/GenBank/DDBJ databases">
        <title>Insight into the proteome of Arion vulgaris.</title>
        <authorList>
            <person name="Aradska J."/>
            <person name="Bulat T."/>
            <person name="Smidak R."/>
            <person name="Sarate P."/>
            <person name="Gangsoo J."/>
            <person name="Sialana F."/>
            <person name="Bilban M."/>
            <person name="Lubec G."/>
        </authorList>
    </citation>
    <scope>NUCLEOTIDE SEQUENCE</scope>
    <source>
        <tissue evidence="2">Skin</tissue>
    </source>
</reference>
<feature type="non-terminal residue" evidence="2">
    <location>
        <position position="1"/>
    </location>
</feature>
<name>A0A0B6Z7U4_9EUPU</name>
<organism evidence="2">
    <name type="scientific">Arion vulgaris</name>
    <dbReference type="NCBI Taxonomy" id="1028688"/>
    <lineage>
        <taxon>Eukaryota</taxon>
        <taxon>Metazoa</taxon>
        <taxon>Spiralia</taxon>
        <taxon>Lophotrochozoa</taxon>
        <taxon>Mollusca</taxon>
        <taxon>Gastropoda</taxon>
        <taxon>Heterobranchia</taxon>
        <taxon>Euthyneura</taxon>
        <taxon>Panpulmonata</taxon>
        <taxon>Eupulmonata</taxon>
        <taxon>Stylommatophora</taxon>
        <taxon>Helicina</taxon>
        <taxon>Arionoidea</taxon>
        <taxon>Arionidae</taxon>
        <taxon>Arion</taxon>
    </lineage>
</organism>
<protein>
    <submittedName>
        <fullName evidence="2">Uncharacterized protein</fullName>
    </submittedName>
</protein>
<proteinExistence type="predicted"/>
<sequence length="86" mass="9943">SMMKKLKRRLSWTLNKRGRTLDESLSELAEQMTIDDVAVINEQQQQQNPPQNHNVHHSHPNLDQFHIPSTPSPQPLQHAHLGSQEH</sequence>
<feature type="non-terminal residue" evidence="2">
    <location>
        <position position="86"/>
    </location>
</feature>
<gene>
    <name evidence="2" type="primary">ORF52231</name>
</gene>
<dbReference type="AlphaFoldDB" id="A0A0B6Z7U4"/>
<feature type="compositionally biased region" description="Low complexity" evidence="1">
    <location>
        <begin position="43"/>
        <end position="53"/>
    </location>
</feature>
<accession>A0A0B6Z7U4</accession>
<dbReference type="EMBL" id="HACG01017723">
    <property type="protein sequence ID" value="CEK64588.1"/>
    <property type="molecule type" value="Transcribed_RNA"/>
</dbReference>
<feature type="region of interest" description="Disordered" evidence="1">
    <location>
        <begin position="42"/>
        <end position="86"/>
    </location>
</feature>